<protein>
    <submittedName>
        <fullName evidence="2">Uncharacterized protein</fullName>
    </submittedName>
</protein>
<gene>
    <name evidence="2" type="ORF">AMECASPLE_025969</name>
</gene>
<feature type="compositionally biased region" description="Basic and acidic residues" evidence="1">
    <location>
        <begin position="45"/>
        <end position="59"/>
    </location>
</feature>
<feature type="non-terminal residue" evidence="2">
    <location>
        <position position="1"/>
    </location>
</feature>
<feature type="region of interest" description="Disordered" evidence="1">
    <location>
        <begin position="1"/>
        <end position="66"/>
    </location>
</feature>
<dbReference type="Proteomes" id="UP001469553">
    <property type="component" value="Unassembled WGS sequence"/>
</dbReference>
<dbReference type="EMBL" id="JAHRIP010012012">
    <property type="protein sequence ID" value="MEQ2284868.1"/>
    <property type="molecule type" value="Genomic_DNA"/>
</dbReference>
<name>A0ABV0XTX7_9TELE</name>
<proteinExistence type="predicted"/>
<evidence type="ECO:0000313" key="3">
    <source>
        <dbReference type="Proteomes" id="UP001469553"/>
    </source>
</evidence>
<evidence type="ECO:0000313" key="2">
    <source>
        <dbReference type="EMBL" id="MEQ2284868.1"/>
    </source>
</evidence>
<evidence type="ECO:0000256" key="1">
    <source>
        <dbReference type="SAM" id="MobiDB-lite"/>
    </source>
</evidence>
<accession>A0ABV0XTX7</accession>
<feature type="compositionally biased region" description="Basic residues" evidence="1">
    <location>
        <begin position="1"/>
        <end position="10"/>
    </location>
</feature>
<comment type="caution">
    <text evidence="2">The sequence shown here is derived from an EMBL/GenBank/DDBJ whole genome shotgun (WGS) entry which is preliminary data.</text>
</comment>
<sequence length="66" mass="7871">RKLFRARKRSRSTEEPAEIHPPNFYHDDDDEEKQLGAPLKPKRIKANEEKETKVNRDPTKFPLQNE</sequence>
<keyword evidence="3" id="KW-1185">Reference proteome</keyword>
<organism evidence="2 3">
    <name type="scientific">Ameca splendens</name>
    <dbReference type="NCBI Taxonomy" id="208324"/>
    <lineage>
        <taxon>Eukaryota</taxon>
        <taxon>Metazoa</taxon>
        <taxon>Chordata</taxon>
        <taxon>Craniata</taxon>
        <taxon>Vertebrata</taxon>
        <taxon>Euteleostomi</taxon>
        <taxon>Actinopterygii</taxon>
        <taxon>Neopterygii</taxon>
        <taxon>Teleostei</taxon>
        <taxon>Neoteleostei</taxon>
        <taxon>Acanthomorphata</taxon>
        <taxon>Ovalentaria</taxon>
        <taxon>Atherinomorphae</taxon>
        <taxon>Cyprinodontiformes</taxon>
        <taxon>Goodeidae</taxon>
        <taxon>Ameca</taxon>
    </lineage>
</organism>
<reference evidence="2 3" key="1">
    <citation type="submission" date="2021-06" db="EMBL/GenBank/DDBJ databases">
        <authorList>
            <person name="Palmer J.M."/>
        </authorList>
    </citation>
    <scope>NUCLEOTIDE SEQUENCE [LARGE SCALE GENOMIC DNA]</scope>
    <source>
        <strain evidence="2 3">AS_MEX2019</strain>
        <tissue evidence="2">Muscle</tissue>
    </source>
</reference>